<evidence type="ECO:0000313" key="2">
    <source>
        <dbReference type="EMBL" id="KAG1309947.1"/>
    </source>
</evidence>
<keyword evidence="3" id="KW-1185">Reference proteome</keyword>
<proteinExistence type="predicted"/>
<dbReference type="Gene3D" id="1.20.1280.50">
    <property type="match status" value="1"/>
</dbReference>
<dbReference type="Proteomes" id="UP000716291">
    <property type="component" value="Unassembled WGS sequence"/>
</dbReference>
<dbReference type="InterPro" id="IPR001810">
    <property type="entry name" value="F-box_dom"/>
</dbReference>
<evidence type="ECO:0000259" key="1">
    <source>
        <dbReference type="PROSITE" id="PS50181"/>
    </source>
</evidence>
<dbReference type="SUPFAM" id="SSF81383">
    <property type="entry name" value="F-box domain"/>
    <property type="match status" value="1"/>
</dbReference>
<organism evidence="2 3">
    <name type="scientific">Rhizopus oryzae</name>
    <name type="common">Mucormycosis agent</name>
    <name type="synonym">Rhizopus arrhizus var. delemar</name>
    <dbReference type="NCBI Taxonomy" id="64495"/>
    <lineage>
        <taxon>Eukaryota</taxon>
        <taxon>Fungi</taxon>
        <taxon>Fungi incertae sedis</taxon>
        <taxon>Mucoromycota</taxon>
        <taxon>Mucoromycotina</taxon>
        <taxon>Mucoromycetes</taxon>
        <taxon>Mucorales</taxon>
        <taxon>Mucorineae</taxon>
        <taxon>Rhizopodaceae</taxon>
        <taxon>Rhizopus</taxon>
    </lineage>
</organism>
<dbReference type="OrthoDB" id="2325329at2759"/>
<sequence>MELMTGQHYWLDPCKLLSLPKEILLEIITYVTFEKTLYPTSLLELSSCCKYLHHLVHKDPWRLQTIWPQVFHSRFDTKAIYRRRLHTCINWQSTFERRCKALYNCRSFALNKNDISLLDTIDWEVIWDMLTEHDQINVAHLFNFQVPSTAGLLFQLGRFRDREAYPIVLPILSLLVNYDFTLTRFFTTNTTSSLVSSEISQFAYHSESDSLITKHTPFRYNPEAMRPKRFYPAQDPLAAAFHLFFTTIFAAHPNLYQAIPGCIPIPLFHLQSEQFDVEYLRRYERHLFFSTPAINLYASSGLASPDRFVSEAHLIEGDWMGYYAFQDTDDTIDLEDWFDGPMRITLKIVPLDHGSCESTVSSSRQTEFPLSHLRSCPLTRFEGTGMDSSGSFLVSGLIDDSEEGQITWEKNYIESGETWEYSGRFLWPVGLCGRWGDEEYGGPWWMWKVEASLPTISSTAK</sequence>
<accession>A0A9P6XC59</accession>
<gene>
    <name evidence="2" type="ORF">G6F64_004931</name>
</gene>
<name>A0A9P6XC59_RHIOR</name>
<dbReference type="InterPro" id="IPR036047">
    <property type="entry name" value="F-box-like_dom_sf"/>
</dbReference>
<comment type="caution">
    <text evidence="2">The sequence shown here is derived from an EMBL/GenBank/DDBJ whole genome shotgun (WGS) entry which is preliminary data.</text>
</comment>
<dbReference type="AlphaFoldDB" id="A0A9P6XC59"/>
<evidence type="ECO:0000313" key="3">
    <source>
        <dbReference type="Proteomes" id="UP000716291"/>
    </source>
</evidence>
<dbReference type="CDD" id="cd09917">
    <property type="entry name" value="F-box_SF"/>
    <property type="match status" value="1"/>
</dbReference>
<feature type="domain" description="F-box" evidence="1">
    <location>
        <begin position="13"/>
        <end position="70"/>
    </location>
</feature>
<protein>
    <recommendedName>
        <fullName evidence="1">F-box domain-containing protein</fullName>
    </recommendedName>
</protein>
<dbReference type="PROSITE" id="PS50181">
    <property type="entry name" value="FBOX"/>
    <property type="match status" value="1"/>
</dbReference>
<reference evidence="2" key="1">
    <citation type="journal article" date="2020" name="Microb. Genom.">
        <title>Genetic diversity of clinical and environmental Mucorales isolates obtained from an investigation of mucormycosis cases among solid organ transplant recipients.</title>
        <authorList>
            <person name="Nguyen M.H."/>
            <person name="Kaul D."/>
            <person name="Muto C."/>
            <person name="Cheng S.J."/>
            <person name="Richter R.A."/>
            <person name="Bruno V.M."/>
            <person name="Liu G."/>
            <person name="Beyhan S."/>
            <person name="Sundermann A.J."/>
            <person name="Mounaud S."/>
            <person name="Pasculle A.W."/>
            <person name="Nierman W.C."/>
            <person name="Driscoll E."/>
            <person name="Cumbie R."/>
            <person name="Clancy C.J."/>
            <person name="Dupont C.L."/>
        </authorList>
    </citation>
    <scope>NUCLEOTIDE SEQUENCE</scope>
    <source>
        <strain evidence="2">GL11</strain>
    </source>
</reference>
<dbReference type="EMBL" id="JAANQT010000568">
    <property type="protein sequence ID" value="KAG1309947.1"/>
    <property type="molecule type" value="Genomic_DNA"/>
</dbReference>